<dbReference type="EMBL" id="CP084167">
    <property type="protein sequence ID" value="UJG43041.1"/>
    <property type="molecule type" value="Genomic_DNA"/>
</dbReference>
<dbReference type="Gene3D" id="2.30.310.10">
    <property type="entry name" value="ibrinogen binding protein from staphylococcus aureus domain"/>
    <property type="match status" value="1"/>
</dbReference>
<protein>
    <submittedName>
        <fullName evidence="3">NFACT family protein</fullName>
    </submittedName>
</protein>
<evidence type="ECO:0000313" key="3">
    <source>
        <dbReference type="EMBL" id="UJG43041.1"/>
    </source>
</evidence>
<dbReference type="Proteomes" id="UP001200513">
    <property type="component" value="Chromosome"/>
</dbReference>
<accession>A0A9Y1BQD6</accession>
<dbReference type="GO" id="GO:0000049">
    <property type="term" value="F:tRNA binding"/>
    <property type="evidence" value="ECO:0007669"/>
    <property type="project" value="TreeGrafter"/>
</dbReference>
<gene>
    <name evidence="3" type="ORF">K9W46_11785</name>
</gene>
<dbReference type="GO" id="GO:0072344">
    <property type="term" value="P:rescue of stalled ribosome"/>
    <property type="evidence" value="ECO:0007669"/>
    <property type="project" value="TreeGrafter"/>
</dbReference>
<dbReference type="InterPro" id="IPR051608">
    <property type="entry name" value="RQC_Subunit_NEMF"/>
</dbReference>
<dbReference type="Pfam" id="PF05833">
    <property type="entry name" value="NFACT_N"/>
    <property type="match status" value="1"/>
</dbReference>
<dbReference type="InterPro" id="IPR008532">
    <property type="entry name" value="NFACT_RNA-bd"/>
</dbReference>
<dbReference type="PANTHER" id="PTHR15239">
    <property type="entry name" value="NUCLEAR EXPORT MEDIATOR FACTOR NEMF"/>
    <property type="match status" value="1"/>
</dbReference>
<dbReference type="NCBIfam" id="NF041120">
    <property type="entry name" value="RqcH_arch"/>
    <property type="match status" value="1"/>
</dbReference>
<reference evidence="3" key="1">
    <citation type="journal article" date="2022" name="Nat. Microbiol.">
        <title>Unique mobile elements and scalable gene flow at the prokaryote-eukaryote boundary revealed by circularized Asgard archaea genomes.</title>
        <authorList>
            <person name="Wu F."/>
            <person name="Speth D.R."/>
            <person name="Philosof A."/>
            <person name="Cremiere A."/>
            <person name="Narayanan A."/>
            <person name="Barco R.A."/>
            <person name="Connon S.A."/>
            <person name="Amend J.P."/>
            <person name="Antoshechkin I.A."/>
            <person name="Orphan V.J."/>
        </authorList>
    </citation>
    <scope>NUCLEOTIDE SEQUENCE</scope>
    <source>
        <strain evidence="3">PR6</strain>
    </source>
</reference>
<dbReference type="Pfam" id="PF05670">
    <property type="entry name" value="NFACT-R_1"/>
    <property type="match status" value="1"/>
</dbReference>
<evidence type="ECO:0000259" key="2">
    <source>
        <dbReference type="Pfam" id="PF05670"/>
    </source>
</evidence>
<dbReference type="GO" id="GO:1990112">
    <property type="term" value="C:RQC complex"/>
    <property type="evidence" value="ECO:0007669"/>
    <property type="project" value="TreeGrafter"/>
</dbReference>
<keyword evidence="1" id="KW-0175">Coiled coil</keyword>
<sequence length="671" mass="77402">MKSSLTSLDINCLVEELRPEIIGSWLNNVYNIGEKLLILKFRKSSKINFELVIELGKRFHITKYARSKPPAPNNKVAMMRKHIKGLPVDDFYQVGLDRIVVFEIAYKDSHYKLVIELFGEGNYILVDPNNRILLAQTHRKMRDRDIHPGKEFLLPPQREKDITSLTKEDILEAISSEEEKIIPILNKLLGLGPKYSKNILEKAEINSTTTTKLSSNEKEALIREILELKKIIEEKRYSPVEYFDGEEVVDISPIPLVKYNDLEEKKLDSFNDALDDFFTENEETPEFEKTEGKIRTTQSKHEKILQNQIEHKKKLELQEELEKKKGDLLYSHFALVDELLNTIINARKNNIPWSEIEKKMEEAKNKKIPAALILHKINPKTKEVWVNLEDLETGEKEIIVLDFTLSVADNANKFYEKSKKARRKIPGAIQAIERTKQQIEKMKEKGEQLLTEKETRKKVEKRPKRWYEKFHWFLCDGTVVVGGKDAKSNERLLKTYLDDDDLFFHADVHGAPYVIAKEGKKKLSDECVKEIASFALSFSSLWKAKKLVGDVYYVDPEQVSLSAPSGQYLAKGSVMIYGEKNYVKNVEINHVLGLIIHENYAQVIGGPMKSVENKTNLIIRLKPGEISKGKIAKIIKQKFIKMCPEEDKYKIEALDINEVMDFIPGDSEIIE</sequence>
<organism evidence="3">
    <name type="scientific">Candidatus Heimdallarchaeum endolithica</name>
    <dbReference type="NCBI Taxonomy" id="2876572"/>
    <lineage>
        <taxon>Archaea</taxon>
        <taxon>Promethearchaeati</taxon>
        <taxon>Candidatus Heimdallarchaeota</taxon>
        <taxon>Candidatus Heimdallarchaeia (ex Rinke et al. 2021) (nom. nud.)</taxon>
        <taxon>Candidatus Heimdallarchaeales</taxon>
        <taxon>Candidatus Heimdallarchaeaceae</taxon>
        <taxon>Candidatus Heimdallarchaeum</taxon>
    </lineage>
</organism>
<feature type="domain" description="NFACT RNA-binding" evidence="2">
    <location>
        <begin position="469"/>
        <end position="578"/>
    </location>
</feature>
<dbReference type="GO" id="GO:0043023">
    <property type="term" value="F:ribosomal large subunit binding"/>
    <property type="evidence" value="ECO:0007669"/>
    <property type="project" value="TreeGrafter"/>
</dbReference>
<dbReference type="AlphaFoldDB" id="A0A9Y1BQD6"/>
<dbReference type="PANTHER" id="PTHR15239:SF6">
    <property type="entry name" value="RIBOSOME QUALITY CONTROL COMPLEX SUBUNIT NEMF"/>
    <property type="match status" value="1"/>
</dbReference>
<feature type="coiled-coil region" evidence="1">
    <location>
        <begin position="425"/>
        <end position="452"/>
    </location>
</feature>
<proteinExistence type="predicted"/>
<name>A0A9Y1BQD6_9ARCH</name>
<evidence type="ECO:0000256" key="1">
    <source>
        <dbReference type="SAM" id="Coils"/>
    </source>
</evidence>